<gene>
    <name evidence="1" type="ORF">AVEN_252275_1</name>
</gene>
<proteinExistence type="predicted"/>
<evidence type="ECO:0000313" key="2">
    <source>
        <dbReference type="Proteomes" id="UP000499080"/>
    </source>
</evidence>
<dbReference type="InterPro" id="IPR012337">
    <property type="entry name" value="RNaseH-like_sf"/>
</dbReference>
<dbReference type="SUPFAM" id="SSF53098">
    <property type="entry name" value="Ribonuclease H-like"/>
    <property type="match status" value="1"/>
</dbReference>
<dbReference type="AlphaFoldDB" id="A0A4Y2WMN4"/>
<keyword evidence="2" id="KW-1185">Reference proteome</keyword>
<dbReference type="EMBL" id="BGPR01063579">
    <property type="protein sequence ID" value="GBO38763.1"/>
    <property type="molecule type" value="Genomic_DNA"/>
</dbReference>
<comment type="caution">
    <text evidence="1">The sequence shown here is derived from an EMBL/GenBank/DDBJ whole genome shotgun (WGS) entry which is preliminary data.</text>
</comment>
<protein>
    <recommendedName>
        <fullName evidence="3">RNase H type-1 domain-containing protein</fullName>
    </recommendedName>
</protein>
<name>A0A4Y2WMN4_ARAVE</name>
<reference evidence="1 2" key="1">
    <citation type="journal article" date="2019" name="Sci. Rep.">
        <title>Orb-weaving spider Araneus ventricosus genome elucidates the spidroin gene catalogue.</title>
        <authorList>
            <person name="Kono N."/>
            <person name="Nakamura H."/>
            <person name="Ohtoshi R."/>
            <person name="Moran D.A.P."/>
            <person name="Shinohara A."/>
            <person name="Yoshida Y."/>
            <person name="Fujiwara M."/>
            <person name="Mori M."/>
            <person name="Tomita M."/>
            <person name="Arakawa K."/>
        </authorList>
    </citation>
    <scope>NUCLEOTIDE SEQUENCE [LARGE SCALE GENOMIC DNA]</scope>
</reference>
<sequence length="163" mass="18575">MIANLLADLDTFSDHIIAFPDTLISRNNFCEIFLSDFSFQNKAHPAFLIKGLFEEVVYEEFQDYHIIATDASKSHSLTSIAGISNLQSFVYRIHPINSIFTAEALAIWQALDELSVTDKNLLLLTDSYSVLQARDDEYLTNCYFLRNIKKSQIPVMNTTVKKV</sequence>
<organism evidence="1 2">
    <name type="scientific">Araneus ventricosus</name>
    <name type="common">Orbweaver spider</name>
    <name type="synonym">Epeira ventricosa</name>
    <dbReference type="NCBI Taxonomy" id="182803"/>
    <lineage>
        <taxon>Eukaryota</taxon>
        <taxon>Metazoa</taxon>
        <taxon>Ecdysozoa</taxon>
        <taxon>Arthropoda</taxon>
        <taxon>Chelicerata</taxon>
        <taxon>Arachnida</taxon>
        <taxon>Araneae</taxon>
        <taxon>Araneomorphae</taxon>
        <taxon>Entelegynae</taxon>
        <taxon>Araneoidea</taxon>
        <taxon>Araneidae</taxon>
        <taxon>Araneus</taxon>
    </lineage>
</organism>
<accession>A0A4Y2WMN4</accession>
<dbReference type="OrthoDB" id="6614157at2759"/>
<evidence type="ECO:0000313" key="1">
    <source>
        <dbReference type="EMBL" id="GBO38763.1"/>
    </source>
</evidence>
<evidence type="ECO:0008006" key="3">
    <source>
        <dbReference type="Google" id="ProtNLM"/>
    </source>
</evidence>
<dbReference type="Proteomes" id="UP000499080">
    <property type="component" value="Unassembled WGS sequence"/>
</dbReference>